<dbReference type="GO" id="GO:0045815">
    <property type="term" value="P:transcription initiation-coupled chromatin remodeling"/>
    <property type="evidence" value="ECO:0007669"/>
    <property type="project" value="TreeGrafter"/>
</dbReference>
<sequence length="432" mass="49161">MAENKYEMLVRPRRLDSNFKIQQQPWYKERLTGKYEKKPTLLTSSWTFVKDGMDDFRNGIIPKLDSSIVLKGSKGIQPSIFGSSSSVNKLQNQELLKHLSKKEAAYTRTLPSQQRKQKKVNEVEQKLLAHPLALYPHIEDSVPPDLFEEIVDLLDPSMTLANDMSDQGSESSVDGLSNLNSNEQNLKEININAKAQATPSSVDNSYSNAFRRLPNKKTLNNEEDERNSRKKGKQTQQLTKIETVTKEFCGWIRDLGGDTNNIEEATIKNLFATGYESKPALSVPVHVVELTSVPAELRLEDKEDRKEENILPAIKKKADYTPSWVKVKYGAWYLDPKTWKAREADKPLRDPREINEKQMTDAKKKTKTLDKTLTMLHGAQAFKEFVESKGTRKPEFLENVVTTIDRDSMEPSTMATSKATNNQNRVKGPENK</sequence>
<evidence type="ECO:0000313" key="3">
    <source>
        <dbReference type="EnsemblMetazoa" id="CLYHEMP008928.1"/>
    </source>
</evidence>
<proteinExistence type="inferred from homology"/>
<dbReference type="InterPro" id="IPR032743">
    <property type="entry name" value="FAM47"/>
</dbReference>
<organism evidence="3 4">
    <name type="scientific">Clytia hemisphaerica</name>
    <dbReference type="NCBI Taxonomy" id="252671"/>
    <lineage>
        <taxon>Eukaryota</taxon>
        <taxon>Metazoa</taxon>
        <taxon>Cnidaria</taxon>
        <taxon>Hydrozoa</taxon>
        <taxon>Hydroidolina</taxon>
        <taxon>Leptothecata</taxon>
        <taxon>Obeliida</taxon>
        <taxon>Clytiidae</taxon>
        <taxon>Clytia</taxon>
    </lineage>
</organism>
<comment type="similarity">
    <text evidence="1">Belongs to the FAM47 family.</text>
</comment>
<dbReference type="GeneID" id="136821290"/>
<dbReference type="EnsemblMetazoa" id="CLYHEMT008928.1">
    <property type="protein sequence ID" value="CLYHEMP008928.1"/>
    <property type="gene ID" value="CLYHEMG008928"/>
</dbReference>
<dbReference type="AlphaFoldDB" id="A0A7M5V051"/>
<dbReference type="PANTHER" id="PTHR46449:SF5">
    <property type="entry name" value="FAMILY WITH SEQUENCE SIMILARITY 47 MEMBER E"/>
    <property type="match status" value="1"/>
</dbReference>
<evidence type="ECO:0000256" key="1">
    <source>
        <dbReference type="ARBA" id="ARBA00005277"/>
    </source>
</evidence>
<feature type="compositionally biased region" description="Polar residues" evidence="2">
    <location>
        <begin position="193"/>
        <end position="208"/>
    </location>
</feature>
<dbReference type="RefSeq" id="XP_066933623.1">
    <property type="nucleotide sequence ID" value="XM_067077522.1"/>
</dbReference>
<keyword evidence="4" id="KW-1185">Reference proteome</keyword>
<dbReference type="Proteomes" id="UP000594262">
    <property type="component" value="Unplaced"/>
</dbReference>
<dbReference type="Pfam" id="PF14642">
    <property type="entry name" value="FAM47"/>
    <property type="match status" value="1"/>
</dbReference>
<dbReference type="OrthoDB" id="6755972at2759"/>
<evidence type="ECO:0008006" key="5">
    <source>
        <dbReference type="Google" id="ProtNLM"/>
    </source>
</evidence>
<evidence type="ECO:0000313" key="4">
    <source>
        <dbReference type="Proteomes" id="UP000594262"/>
    </source>
</evidence>
<accession>A0A7M5V051</accession>
<dbReference type="GO" id="GO:0000785">
    <property type="term" value="C:chromatin"/>
    <property type="evidence" value="ECO:0007669"/>
    <property type="project" value="TreeGrafter"/>
</dbReference>
<reference evidence="3" key="1">
    <citation type="submission" date="2021-01" db="UniProtKB">
        <authorList>
            <consortium name="EnsemblMetazoa"/>
        </authorList>
    </citation>
    <scope>IDENTIFICATION</scope>
</reference>
<evidence type="ECO:0000256" key="2">
    <source>
        <dbReference type="SAM" id="MobiDB-lite"/>
    </source>
</evidence>
<protein>
    <recommendedName>
        <fullName evidence="5">Protein FAM47E</fullName>
    </recommendedName>
</protein>
<name>A0A7M5V051_9CNID</name>
<feature type="region of interest" description="Disordered" evidence="2">
    <location>
        <begin position="407"/>
        <end position="432"/>
    </location>
</feature>
<feature type="compositionally biased region" description="Polar residues" evidence="2">
    <location>
        <begin position="410"/>
        <end position="425"/>
    </location>
</feature>
<feature type="region of interest" description="Disordered" evidence="2">
    <location>
        <begin position="191"/>
        <end position="237"/>
    </location>
</feature>
<dbReference type="PANTHER" id="PTHR46449">
    <property type="entry name" value="ZGC:158260"/>
    <property type="match status" value="1"/>
</dbReference>